<protein>
    <submittedName>
        <fullName evidence="4">BTB/POZ domain-containing adapter for CUL3-mediated</fullName>
    </submittedName>
</protein>
<sequence length="331" mass="36978">MSAEASVGSHAANSAQTAVSQPACHNTDDHRNQNLLGSKYIKLNVGGSLHYTTVQTLSKEDSLLRSICNGGTEVTIDSEGWVVLDRCGRHFGLVLNFLRDGSVPLPEDHRELDEVLKEAQYYRVQGLIQHCLGAMQKQTDIFENVCRIPMITSAKEEQKMIATCRMPVVKLQNNRGNNKYSYTSNSDDNLLKNIELFDKLVLRFNGRVLFVKDVLGDEICCWSFYGEGRKIAEVCCTSIVYATEKKQTKVEFPEARIFEETLNILIYENSRGSGPGGLHLLDSRGSGSSLGAGQSEEEGAVGGDRRVRRIHVRRHIMHDERGHGQQTVYKD</sequence>
<dbReference type="SMART" id="SM00225">
    <property type="entry name" value="BTB"/>
    <property type="match status" value="1"/>
</dbReference>
<organism evidence="4 5">
    <name type="scientific">Channa argus</name>
    <name type="common">Northern snakehead</name>
    <name type="synonym">Ophicephalus argus</name>
    <dbReference type="NCBI Taxonomy" id="215402"/>
    <lineage>
        <taxon>Eukaryota</taxon>
        <taxon>Metazoa</taxon>
        <taxon>Chordata</taxon>
        <taxon>Craniata</taxon>
        <taxon>Vertebrata</taxon>
        <taxon>Euteleostomi</taxon>
        <taxon>Actinopterygii</taxon>
        <taxon>Neopterygii</taxon>
        <taxon>Teleostei</taxon>
        <taxon>Neoteleostei</taxon>
        <taxon>Acanthomorphata</taxon>
        <taxon>Anabantaria</taxon>
        <taxon>Anabantiformes</taxon>
        <taxon>Channoidei</taxon>
        <taxon>Channidae</taxon>
        <taxon>Channa</taxon>
    </lineage>
</organism>
<accession>A0A6G1QCR5</accession>
<dbReference type="GO" id="GO:0016567">
    <property type="term" value="P:protein ubiquitination"/>
    <property type="evidence" value="ECO:0007669"/>
    <property type="project" value="TreeGrafter"/>
</dbReference>
<evidence type="ECO:0000259" key="3">
    <source>
        <dbReference type="SMART" id="SM00225"/>
    </source>
</evidence>
<dbReference type="SUPFAM" id="SSF54695">
    <property type="entry name" value="POZ domain"/>
    <property type="match status" value="1"/>
</dbReference>
<dbReference type="AlphaFoldDB" id="A0A6G1QCR5"/>
<reference evidence="5" key="2">
    <citation type="submission" date="2019-02" db="EMBL/GenBank/DDBJ databases">
        <title>Opniocepnalus argus Var Kimnra genome.</title>
        <authorList>
            <person name="Zhou C."/>
            <person name="Xiao S."/>
        </authorList>
    </citation>
    <scope>NUCLEOTIDE SEQUENCE [LARGE SCALE GENOMIC DNA]</scope>
</reference>
<evidence type="ECO:0000313" key="4">
    <source>
        <dbReference type="EMBL" id="KAF3700335.1"/>
    </source>
</evidence>
<evidence type="ECO:0000256" key="2">
    <source>
        <dbReference type="SAM" id="MobiDB-lite"/>
    </source>
</evidence>
<dbReference type="Pfam" id="PF02214">
    <property type="entry name" value="BTB_2"/>
    <property type="match status" value="1"/>
</dbReference>
<dbReference type="PANTHER" id="PTHR11145">
    <property type="entry name" value="BTB/POZ DOMAIN-CONTAINING ADAPTER FOR CUL3-MEDIATED RHOA DEGRADATION PROTEIN FAMILY MEMBER"/>
    <property type="match status" value="1"/>
</dbReference>
<dbReference type="InterPro" id="IPR003131">
    <property type="entry name" value="T1-type_BTB"/>
</dbReference>
<dbReference type="OrthoDB" id="2333377at2759"/>
<dbReference type="InterPro" id="IPR000210">
    <property type="entry name" value="BTB/POZ_dom"/>
</dbReference>
<dbReference type="GO" id="GO:0043161">
    <property type="term" value="P:proteasome-mediated ubiquitin-dependent protein catabolic process"/>
    <property type="evidence" value="ECO:0007669"/>
    <property type="project" value="TreeGrafter"/>
</dbReference>
<dbReference type="Proteomes" id="UP000503349">
    <property type="component" value="Chromosome 15"/>
</dbReference>
<feature type="compositionally biased region" description="Polar residues" evidence="2">
    <location>
        <begin position="11"/>
        <end position="24"/>
    </location>
</feature>
<keyword evidence="5" id="KW-1185">Reference proteome</keyword>
<dbReference type="Gene3D" id="3.30.710.10">
    <property type="entry name" value="Potassium Channel Kv1.1, Chain A"/>
    <property type="match status" value="1"/>
</dbReference>
<evidence type="ECO:0000313" key="5">
    <source>
        <dbReference type="Proteomes" id="UP000503349"/>
    </source>
</evidence>
<dbReference type="PANTHER" id="PTHR11145:SF26">
    <property type="entry name" value="BTB_POZ DOMAIN-CONTAINING ADAPTER FOR CUL3-MEDIATED RHOA DEGRADATION PROTEIN 1"/>
    <property type="match status" value="1"/>
</dbReference>
<dbReference type="InterPro" id="IPR045068">
    <property type="entry name" value="BACURD1-3"/>
</dbReference>
<dbReference type="GO" id="GO:0004842">
    <property type="term" value="F:ubiquitin-protein transferase activity"/>
    <property type="evidence" value="ECO:0007669"/>
    <property type="project" value="TreeGrafter"/>
</dbReference>
<evidence type="ECO:0000256" key="1">
    <source>
        <dbReference type="ARBA" id="ARBA00025759"/>
    </source>
</evidence>
<dbReference type="GO" id="GO:0051260">
    <property type="term" value="P:protein homooligomerization"/>
    <property type="evidence" value="ECO:0007669"/>
    <property type="project" value="InterPro"/>
</dbReference>
<dbReference type="EMBL" id="CM015726">
    <property type="protein sequence ID" value="KAF3700335.1"/>
    <property type="molecule type" value="Genomic_DNA"/>
</dbReference>
<comment type="similarity">
    <text evidence="1">Belongs to the BACURD family.</text>
</comment>
<feature type="domain" description="BTB" evidence="3">
    <location>
        <begin position="39"/>
        <end position="139"/>
    </location>
</feature>
<proteinExistence type="inferred from homology"/>
<name>A0A6G1QCR5_CHAAH</name>
<dbReference type="FunFam" id="3.30.710.10:FF:000046">
    <property type="entry name" value="BTB/POZ domain-containing protein KCTD7 isoform X1"/>
    <property type="match status" value="1"/>
</dbReference>
<dbReference type="GO" id="GO:0035024">
    <property type="term" value="P:negative regulation of Rho protein signal transduction"/>
    <property type="evidence" value="ECO:0007669"/>
    <property type="project" value="TreeGrafter"/>
</dbReference>
<reference evidence="4 5" key="1">
    <citation type="submission" date="2019-02" db="EMBL/GenBank/DDBJ databases">
        <title>Opniocepnalus argus genome.</title>
        <authorList>
            <person name="Zhou C."/>
            <person name="Xiao S."/>
        </authorList>
    </citation>
    <scope>NUCLEOTIDE SEQUENCE [LARGE SCALE GENOMIC DNA]</scope>
    <source>
        <strain evidence="4">OARG1902GOOAL</strain>
        <tissue evidence="4">Muscle</tissue>
    </source>
</reference>
<dbReference type="GO" id="GO:0031463">
    <property type="term" value="C:Cul3-RING ubiquitin ligase complex"/>
    <property type="evidence" value="ECO:0007669"/>
    <property type="project" value="TreeGrafter"/>
</dbReference>
<gene>
    <name evidence="4" type="ORF">EXN66_Car016022</name>
</gene>
<feature type="region of interest" description="Disordered" evidence="2">
    <location>
        <begin position="1"/>
        <end position="28"/>
    </location>
</feature>
<dbReference type="InterPro" id="IPR011333">
    <property type="entry name" value="SKP1/BTB/POZ_sf"/>
</dbReference>